<organism evidence="2 3">
    <name type="scientific">Brevibacterium casei</name>
    <dbReference type="NCBI Taxonomy" id="33889"/>
    <lineage>
        <taxon>Bacteria</taxon>
        <taxon>Bacillati</taxon>
        <taxon>Actinomycetota</taxon>
        <taxon>Actinomycetes</taxon>
        <taxon>Micrococcales</taxon>
        <taxon>Brevibacteriaceae</taxon>
        <taxon>Brevibacterium</taxon>
    </lineage>
</organism>
<reference evidence="2 3" key="1">
    <citation type="submission" date="2020-12" db="EMBL/GenBank/DDBJ databases">
        <title>FDA dAtabase for Regulatory Grade micrObial Sequences (FDA-ARGOS): Supporting development and validation of Infectious Disease Dx tests.</title>
        <authorList>
            <person name="Sproer C."/>
            <person name="Gronow S."/>
            <person name="Severitt S."/>
            <person name="Schroder I."/>
            <person name="Tallon L."/>
            <person name="Sadzewicz L."/>
            <person name="Zhao X."/>
            <person name="Boylan J."/>
            <person name="Ott S."/>
            <person name="Bowen H."/>
            <person name="Vavikolanu K."/>
            <person name="Mehta A."/>
            <person name="Aluvathingal J."/>
            <person name="Nadendla S."/>
            <person name="Lowell S."/>
            <person name="Myers T."/>
            <person name="Yan Y."/>
            <person name="Sichtig H."/>
        </authorList>
    </citation>
    <scope>NUCLEOTIDE SEQUENCE [LARGE SCALE GENOMIC DNA]</scope>
    <source>
        <strain evidence="2 3">FDAARGOS_990</strain>
    </source>
</reference>
<evidence type="ECO:0000256" key="1">
    <source>
        <dbReference type="SAM" id="MobiDB-lite"/>
    </source>
</evidence>
<accession>A0A7T4A0F0</accession>
<dbReference type="Proteomes" id="UP000595374">
    <property type="component" value="Chromosome"/>
</dbReference>
<dbReference type="PANTHER" id="PTHR39337">
    <property type="entry name" value="BLR5642 PROTEIN"/>
    <property type="match status" value="1"/>
</dbReference>
<dbReference type="InterPro" id="IPR007438">
    <property type="entry name" value="DUF488"/>
</dbReference>
<gene>
    <name evidence="2" type="ORF">I6H47_03475</name>
</gene>
<proteinExistence type="predicted"/>
<dbReference type="PANTHER" id="PTHR39337:SF1">
    <property type="entry name" value="BLR5642 PROTEIN"/>
    <property type="match status" value="1"/>
</dbReference>
<dbReference type="AlphaFoldDB" id="A0A7T4A0F0"/>
<sequence>MTPDEPDREPADEPDREPARDAAARDPARGGPASVPDFLTIGHSNRSLEEFIDLLRDSGAEVVVDVRKLPGSNANPQFNEDVLGDALAAVGIELRRLDGLTGRRPVSRDVPFEVNAWWENRSFHNYADHALGAEFAADIAVLLDWGDARRCAVMCSEAVWWRCHRRIIADYLLAHDREVLHVLGPGQTAEAVLSSGAVVERAPGGSVGSVPAGDRGDSADVRVTYPEQ</sequence>
<dbReference type="Pfam" id="PF04343">
    <property type="entry name" value="DUF488"/>
    <property type="match status" value="1"/>
</dbReference>
<name>A0A7T4A0F0_9MICO</name>
<protein>
    <submittedName>
        <fullName evidence="2">DUF488 domain-containing protein</fullName>
    </submittedName>
</protein>
<evidence type="ECO:0000313" key="2">
    <source>
        <dbReference type="EMBL" id="QQB15039.1"/>
    </source>
</evidence>
<feature type="region of interest" description="Disordered" evidence="1">
    <location>
        <begin position="1"/>
        <end position="40"/>
    </location>
</feature>
<dbReference type="RefSeq" id="WP_198500070.1">
    <property type="nucleotide sequence ID" value="NZ_CP065989.1"/>
</dbReference>
<feature type="region of interest" description="Disordered" evidence="1">
    <location>
        <begin position="202"/>
        <end position="228"/>
    </location>
</feature>
<dbReference type="EMBL" id="CP065989">
    <property type="protein sequence ID" value="QQB15039.1"/>
    <property type="molecule type" value="Genomic_DNA"/>
</dbReference>
<evidence type="ECO:0000313" key="3">
    <source>
        <dbReference type="Proteomes" id="UP000595374"/>
    </source>
</evidence>
<feature type="compositionally biased region" description="Basic and acidic residues" evidence="1">
    <location>
        <begin position="8"/>
        <end position="28"/>
    </location>
</feature>